<reference evidence="1 2" key="1">
    <citation type="journal article" date="2013" name="Genome Announc.">
        <title>Draft genome sequence of the moderately halophilic gammaproteobacterium Halomonas anticariensis FP35.</title>
        <authorList>
            <person name="Tahrioui A."/>
            <person name="Quesada E."/>
            <person name="Llamas I."/>
        </authorList>
    </citation>
    <scope>NUCLEOTIDE SEQUENCE [LARGE SCALE GENOMIC DNA]</scope>
    <source>
        <strain evidence="2">DSM 16096 / CECT 5854 / LMG 22089 / FP35</strain>
    </source>
</reference>
<dbReference type="STRING" id="1121939.L861_10310"/>
<sequence length="48" mass="5284">MSTTSTHRHDMFIKRDFIDTSLGYVDSIGMSAVGEGDETKIIPALILI</sequence>
<evidence type="ECO:0000313" key="2">
    <source>
        <dbReference type="Proteomes" id="UP000014463"/>
    </source>
</evidence>
<accession>S2L4T0</accession>
<comment type="caution">
    <text evidence="1">The sequence shown here is derived from an EMBL/GenBank/DDBJ whole genome shotgun (WGS) entry which is preliminary data.</text>
</comment>
<name>S2L4T0_LITA3</name>
<dbReference type="Proteomes" id="UP000014463">
    <property type="component" value="Unassembled WGS sequence"/>
</dbReference>
<organism evidence="1 2">
    <name type="scientific">Litchfieldella anticariensis (strain DSM 16096 / CECT 5854 / CIP 108499 / LMG 22089 / FP35)</name>
    <name type="common">Halomonas anticariensis</name>
    <dbReference type="NCBI Taxonomy" id="1121939"/>
    <lineage>
        <taxon>Bacteria</taxon>
        <taxon>Pseudomonadati</taxon>
        <taxon>Pseudomonadota</taxon>
        <taxon>Gammaproteobacteria</taxon>
        <taxon>Oceanospirillales</taxon>
        <taxon>Halomonadaceae</taxon>
        <taxon>Litchfieldella</taxon>
    </lineage>
</organism>
<keyword evidence="2" id="KW-1185">Reference proteome</keyword>
<proteinExistence type="predicted"/>
<dbReference type="EMBL" id="ASTJ01000024">
    <property type="protein sequence ID" value="EPC02729.1"/>
    <property type="molecule type" value="Genomic_DNA"/>
</dbReference>
<gene>
    <name evidence="1" type="ORF">L861_10310</name>
</gene>
<evidence type="ECO:0000313" key="1">
    <source>
        <dbReference type="EMBL" id="EPC02729.1"/>
    </source>
</evidence>
<dbReference type="AlphaFoldDB" id="S2L4T0"/>
<protein>
    <submittedName>
        <fullName evidence="1">Uncharacterized protein</fullName>
    </submittedName>
</protein>